<evidence type="ECO:0000313" key="2">
    <source>
        <dbReference type="EMBL" id="SFF95799.1"/>
    </source>
</evidence>
<keyword evidence="3" id="KW-1185">Reference proteome</keyword>
<accession>A0A1I2MYT5</accession>
<gene>
    <name evidence="2" type="ORF">SAMN04488033_11673</name>
</gene>
<protein>
    <submittedName>
        <fullName evidence="2">Uncharacterized protein</fullName>
    </submittedName>
</protein>
<organism evidence="2 3">
    <name type="scientific">Salegentibacter agarivorans</name>
    <dbReference type="NCBI Taxonomy" id="345907"/>
    <lineage>
        <taxon>Bacteria</taxon>
        <taxon>Pseudomonadati</taxon>
        <taxon>Bacteroidota</taxon>
        <taxon>Flavobacteriia</taxon>
        <taxon>Flavobacteriales</taxon>
        <taxon>Flavobacteriaceae</taxon>
        <taxon>Salegentibacter</taxon>
    </lineage>
</organism>
<keyword evidence="1" id="KW-0175">Coiled coil</keyword>
<dbReference type="EMBL" id="FOOH01000016">
    <property type="protein sequence ID" value="SFF95799.1"/>
    <property type="molecule type" value="Genomic_DNA"/>
</dbReference>
<proteinExistence type="predicted"/>
<evidence type="ECO:0000256" key="1">
    <source>
        <dbReference type="SAM" id="Coils"/>
    </source>
</evidence>
<dbReference type="Proteomes" id="UP000199116">
    <property type="component" value="Unassembled WGS sequence"/>
</dbReference>
<name>A0A1I2MYT5_9FLAO</name>
<feature type="coiled-coil region" evidence="1">
    <location>
        <begin position="185"/>
        <end position="219"/>
    </location>
</feature>
<dbReference type="RefSeq" id="WP_093305204.1">
    <property type="nucleotide sequence ID" value="NZ_FOOH01000016.1"/>
</dbReference>
<dbReference type="SUPFAM" id="SSF158682">
    <property type="entry name" value="TerB-like"/>
    <property type="match status" value="1"/>
</dbReference>
<dbReference type="AlphaFoldDB" id="A0A1I2MYT5"/>
<dbReference type="InterPro" id="IPR029024">
    <property type="entry name" value="TerB-like"/>
</dbReference>
<evidence type="ECO:0000313" key="3">
    <source>
        <dbReference type="Proteomes" id="UP000199116"/>
    </source>
</evidence>
<reference evidence="3" key="1">
    <citation type="submission" date="2016-10" db="EMBL/GenBank/DDBJ databases">
        <authorList>
            <person name="Varghese N."/>
            <person name="Submissions S."/>
        </authorList>
    </citation>
    <scope>NUCLEOTIDE SEQUENCE [LARGE SCALE GENOMIC DNA]</scope>
    <source>
        <strain evidence="3">DSM 23515</strain>
    </source>
</reference>
<sequence length="700" mass="80960">MNQIINIINENLGPKNFNQNSFTGNVFFRNENGLNIERSVYNRLLNKYNAAFDLEEGDFLTSNDELLLVFVIEIFEDNSDNLFRMDRNYYLSVIILEWGVFSIWSEETEGSDKQPDEIFALPWEDIDYVELFDASEGGYLFRFFEKNKAEQHDLLSNRFGTSDLEASQRIINILNETIEYKKEIIANSTSEHSELKTKINNLIADERNYEAALEELENFKDIYDTEDAFSDNTAFYHLRKTYTLISSENYGKALKTIDSYINRFKENHEIPPYAFELKGEILLKTNNILPAVNCLALSEEGYEVIAYDNDVRALKEESYSRLKDVFLDVPFNQRKLIFIGEDVYATQSGGMIILKVGDLPMKVNFPVGHPHVNEVYTCHPHKQDFYLPVKSYSEELFLDRIHEFSWLLQCLGAATLEISSSTSESSDQTVRSKTEVDADFDYKLSGGKVNYQGENTNNSVLDGKLNIAKKQVFRPTKSPFVPDDLVWYHSNTSWQRLAHQRLNGSIMMHNELISSSQSETLSAQELKQVEAELKLLLPKLGVKYNSEEEVNTSSFKKYEWIVNVEFADVNELSQFEQPIKIEPSDTLNSDNKKYNSNLEKYKEDVLLMIEDDGIIDEMERNILNRKIKKYGLSEEDARAIENDLITSGYSENELKYIEELKEFLEDGGITEIERKILDRYAQKFGVTIDIQKKINGIFIP</sequence>